<dbReference type="PROSITE" id="PS50005">
    <property type="entry name" value="TPR"/>
    <property type="match status" value="1"/>
</dbReference>
<dbReference type="PANTHER" id="PTHR46332:SF5">
    <property type="entry name" value="ASPARTATE BETA-HYDROXYLASE DOMAIN CONTAINING 2"/>
    <property type="match status" value="1"/>
</dbReference>
<dbReference type="SMART" id="SM00028">
    <property type="entry name" value="TPR"/>
    <property type="match status" value="4"/>
</dbReference>
<dbReference type="Pfam" id="PF05118">
    <property type="entry name" value="Asp_Arg_Hydrox"/>
    <property type="match status" value="1"/>
</dbReference>
<reference evidence="5" key="1">
    <citation type="submission" date="2013-08" db="EMBL/GenBank/DDBJ databases">
        <authorList>
            <person name="Mendez C."/>
            <person name="Richter M."/>
            <person name="Ferrer M."/>
            <person name="Sanchez J."/>
        </authorList>
    </citation>
    <scope>NUCLEOTIDE SEQUENCE</scope>
</reference>
<sequence>MIDNQETPNQPWRIEDFPPAELSDQVATLGTGADALVQQGRLAEAETVYRRILEVAPHNVRALTFIAMRAFDTGRYEESAALLQQTIRQDPNRSTLHRNMAFVRLAQGLYGKALESIDRAIALNPDSALNYLHRGVILENLGREADSLESYGRALARDPTLRLALPSLPPRVRALAQRAIGRLAPILHARIDAAWHEVESAHGTPLPERARHFVEILKGIKPPAYEDPHQRPRFLFYPGLGARAWFERGEFGWIRAFESAHSAIRSEFEALDDTFGQSELPARSAHPEHARGQTGSPDWNRVHLYQSGFPAPRILHCCPETFAALKHLPLAQGRDHFPDVTFSTLRSGARLPAHHGQSNVKLTLHLGLVVPEASSLTVGRETRHWRKGRALIFDDSFEQSACNEGPTALTVLVADIWNPALTAIEQELIERVIDAQARFAGEYFG</sequence>
<dbReference type="EC" id="1.14.11.-" evidence="5"/>
<keyword evidence="2" id="KW-0223">Dioxygenase</keyword>
<proteinExistence type="inferred from homology"/>
<gene>
    <name evidence="6" type="ORF">B1B_00360</name>
    <name evidence="5" type="ORF">B2A_05927</name>
</gene>
<evidence type="ECO:0000256" key="3">
    <source>
        <dbReference type="ARBA" id="ARBA00023002"/>
    </source>
</evidence>
<evidence type="ECO:0000313" key="6">
    <source>
        <dbReference type="EMBL" id="EQD79121.1"/>
    </source>
</evidence>
<protein>
    <submittedName>
        <fullName evidence="5">Aspartyl/Asparaginyl beta-hydroxylase</fullName>
        <ecNumber evidence="5">1.14.11.-</ecNumber>
    </submittedName>
</protein>
<evidence type="ECO:0000256" key="1">
    <source>
        <dbReference type="ARBA" id="ARBA00007730"/>
    </source>
</evidence>
<evidence type="ECO:0000259" key="4">
    <source>
        <dbReference type="Pfam" id="PF05118"/>
    </source>
</evidence>
<name>T1A341_9ZZZZ</name>
<dbReference type="EMBL" id="AUZY01000276">
    <property type="protein sequence ID" value="EQD79121.1"/>
    <property type="molecule type" value="Genomic_DNA"/>
</dbReference>
<dbReference type="Gene3D" id="1.25.40.10">
    <property type="entry name" value="Tetratricopeptide repeat domain"/>
    <property type="match status" value="1"/>
</dbReference>
<feature type="domain" description="Aspartyl/asparaginy/proline hydroxylase" evidence="4">
    <location>
        <begin position="259"/>
        <end position="419"/>
    </location>
</feature>
<organism evidence="5">
    <name type="scientific">mine drainage metagenome</name>
    <dbReference type="NCBI Taxonomy" id="410659"/>
    <lineage>
        <taxon>unclassified sequences</taxon>
        <taxon>metagenomes</taxon>
        <taxon>ecological metagenomes</taxon>
    </lineage>
</organism>
<dbReference type="InterPro" id="IPR019734">
    <property type="entry name" value="TPR_rpt"/>
</dbReference>
<comment type="similarity">
    <text evidence="1">Belongs to the aspartyl/asparaginyl beta-hydroxylase family.</text>
</comment>
<reference evidence="5" key="2">
    <citation type="journal article" date="2014" name="ISME J.">
        <title>Microbial stratification in low pH oxic and suboxic macroscopic growths along an acid mine drainage.</title>
        <authorList>
            <person name="Mendez-Garcia C."/>
            <person name="Mesa V."/>
            <person name="Sprenger R.R."/>
            <person name="Richter M."/>
            <person name="Diez M.S."/>
            <person name="Solano J."/>
            <person name="Bargiela R."/>
            <person name="Golyshina O.V."/>
            <person name="Manteca A."/>
            <person name="Ramos J.L."/>
            <person name="Gallego J.R."/>
            <person name="Llorente I."/>
            <person name="Martins Dos Santos V.A."/>
            <person name="Jensen O.N."/>
            <person name="Pelaez A.I."/>
            <person name="Sanchez J."/>
            <person name="Ferrer M."/>
        </authorList>
    </citation>
    <scope>NUCLEOTIDE SEQUENCE</scope>
</reference>
<comment type="caution">
    <text evidence="5">The sequence shown here is derived from an EMBL/GenBank/DDBJ whole genome shotgun (WGS) entry which is preliminary data.</text>
</comment>
<keyword evidence="3 5" id="KW-0560">Oxidoreductase</keyword>
<dbReference type="InterPro" id="IPR027443">
    <property type="entry name" value="IPNS-like_sf"/>
</dbReference>
<evidence type="ECO:0000256" key="2">
    <source>
        <dbReference type="ARBA" id="ARBA00022964"/>
    </source>
</evidence>
<dbReference type="InterPro" id="IPR011990">
    <property type="entry name" value="TPR-like_helical_dom_sf"/>
</dbReference>
<dbReference type="GO" id="GO:0016020">
    <property type="term" value="C:membrane"/>
    <property type="evidence" value="ECO:0007669"/>
    <property type="project" value="TreeGrafter"/>
</dbReference>
<dbReference type="AlphaFoldDB" id="T1A341"/>
<dbReference type="GO" id="GO:0051213">
    <property type="term" value="F:dioxygenase activity"/>
    <property type="evidence" value="ECO:0007669"/>
    <property type="project" value="UniProtKB-KW"/>
</dbReference>
<dbReference type="PANTHER" id="PTHR46332">
    <property type="entry name" value="ASPARTATE BETA-HYDROXYLASE DOMAIN-CONTAINING PROTEIN 2"/>
    <property type="match status" value="1"/>
</dbReference>
<dbReference type="InterPro" id="IPR051821">
    <property type="entry name" value="Asp/Asn_beta-hydroxylase"/>
</dbReference>
<dbReference type="SUPFAM" id="SSF48452">
    <property type="entry name" value="TPR-like"/>
    <property type="match status" value="1"/>
</dbReference>
<evidence type="ECO:0000313" key="5">
    <source>
        <dbReference type="EMBL" id="EQD54971.1"/>
    </source>
</evidence>
<dbReference type="Pfam" id="PF13432">
    <property type="entry name" value="TPR_16"/>
    <property type="match status" value="2"/>
</dbReference>
<dbReference type="EMBL" id="AUZZ01004149">
    <property type="protein sequence ID" value="EQD54971.1"/>
    <property type="molecule type" value="Genomic_DNA"/>
</dbReference>
<accession>T1A341</accession>
<dbReference type="InterPro" id="IPR007803">
    <property type="entry name" value="Asp/Arg/Pro-Hydrxlase"/>
</dbReference>
<dbReference type="SUPFAM" id="SSF51197">
    <property type="entry name" value="Clavaminate synthase-like"/>
    <property type="match status" value="1"/>
</dbReference>
<dbReference type="Gene3D" id="2.60.120.330">
    <property type="entry name" value="B-lactam Antibiotic, Isopenicillin N Synthase, Chain"/>
    <property type="match status" value="1"/>
</dbReference>